<dbReference type="Proteomes" id="UP000177029">
    <property type="component" value="Unassembled WGS sequence"/>
</dbReference>
<dbReference type="AlphaFoldDB" id="A0A1F8DTA0"/>
<evidence type="ECO:0000313" key="2">
    <source>
        <dbReference type="Proteomes" id="UP000177029"/>
    </source>
</evidence>
<sequence>MKKFEGPKEDVSLAEYVQSNPERLEHFKDVLGGFSFEQLESECEHAPRFLEKFKKAVMYAVLYTEKVIRMEQLAKSLKYDAASRDEMEQLILEQSDDKDICIRSLEELHEDMQKDGIQDALGSLFGKSSTFNTQLALYVAFSSISKKSGD</sequence>
<organism evidence="1 2">
    <name type="scientific">Candidatus Wolfebacteria bacterium RIFCSPHIGHO2_01_FULL_48_22</name>
    <dbReference type="NCBI Taxonomy" id="1802555"/>
    <lineage>
        <taxon>Bacteria</taxon>
        <taxon>Candidatus Wolfeibacteriota</taxon>
    </lineage>
</organism>
<accession>A0A1F8DTA0</accession>
<reference evidence="1 2" key="1">
    <citation type="journal article" date="2016" name="Nat. Commun.">
        <title>Thousands of microbial genomes shed light on interconnected biogeochemical processes in an aquifer system.</title>
        <authorList>
            <person name="Anantharaman K."/>
            <person name="Brown C.T."/>
            <person name="Hug L.A."/>
            <person name="Sharon I."/>
            <person name="Castelle C.J."/>
            <person name="Probst A.J."/>
            <person name="Thomas B.C."/>
            <person name="Singh A."/>
            <person name="Wilkins M.J."/>
            <person name="Karaoz U."/>
            <person name="Brodie E.L."/>
            <person name="Williams K.H."/>
            <person name="Hubbard S.S."/>
            <person name="Banfield J.F."/>
        </authorList>
    </citation>
    <scope>NUCLEOTIDE SEQUENCE [LARGE SCALE GENOMIC DNA]</scope>
</reference>
<protein>
    <submittedName>
        <fullName evidence="1">Uncharacterized protein</fullName>
    </submittedName>
</protein>
<comment type="caution">
    <text evidence="1">The sequence shown here is derived from an EMBL/GenBank/DDBJ whole genome shotgun (WGS) entry which is preliminary data.</text>
</comment>
<dbReference type="EMBL" id="MGIP01000005">
    <property type="protein sequence ID" value="OGM91857.1"/>
    <property type="molecule type" value="Genomic_DNA"/>
</dbReference>
<gene>
    <name evidence="1" type="ORF">A2755_00635</name>
</gene>
<evidence type="ECO:0000313" key="1">
    <source>
        <dbReference type="EMBL" id="OGM91857.1"/>
    </source>
</evidence>
<name>A0A1F8DTA0_9BACT</name>
<dbReference type="STRING" id="1802555.A2755_00635"/>
<proteinExistence type="predicted"/>